<dbReference type="PATRIC" id="fig|1618207.4.peg.119"/>
<dbReference type="AlphaFoldDB" id="A0A0D4BWA6"/>
<proteinExistence type="inferred from homology"/>
<evidence type="ECO:0000256" key="6">
    <source>
        <dbReference type="SAM" id="Phobius"/>
    </source>
</evidence>
<dbReference type="STRING" id="1618207.UM93_00565"/>
<keyword evidence="4 6" id="KW-1133">Transmembrane helix</keyword>
<organism evidence="8 9">
    <name type="scientific">Psychromicrobium lacuslunae</name>
    <dbReference type="NCBI Taxonomy" id="1618207"/>
    <lineage>
        <taxon>Bacteria</taxon>
        <taxon>Bacillati</taxon>
        <taxon>Actinomycetota</taxon>
        <taxon>Actinomycetes</taxon>
        <taxon>Micrococcales</taxon>
        <taxon>Micrococcaceae</taxon>
        <taxon>Psychromicrobium</taxon>
    </lineage>
</organism>
<comment type="subcellular location">
    <subcellularLocation>
        <location evidence="1">Membrane</location>
        <topology evidence="1">Multi-pass membrane protein</topology>
    </subcellularLocation>
</comment>
<dbReference type="InterPro" id="IPR051401">
    <property type="entry name" value="GtrA_CellWall_Glycosyl"/>
</dbReference>
<evidence type="ECO:0000256" key="4">
    <source>
        <dbReference type="ARBA" id="ARBA00022989"/>
    </source>
</evidence>
<gene>
    <name evidence="8" type="ORF">UM93_00565</name>
</gene>
<keyword evidence="9" id="KW-1185">Reference proteome</keyword>
<dbReference type="Proteomes" id="UP000061839">
    <property type="component" value="Chromosome"/>
</dbReference>
<dbReference type="GO" id="GO:0000271">
    <property type="term" value="P:polysaccharide biosynthetic process"/>
    <property type="evidence" value="ECO:0007669"/>
    <property type="project" value="InterPro"/>
</dbReference>
<dbReference type="PANTHER" id="PTHR38459:SF1">
    <property type="entry name" value="PROPHAGE BACTOPRENOL-LINKED GLUCOSE TRANSLOCASE HOMOLOG"/>
    <property type="match status" value="1"/>
</dbReference>
<dbReference type="InterPro" id="IPR007267">
    <property type="entry name" value="GtrA_DPMS_TM"/>
</dbReference>
<dbReference type="Pfam" id="PF04138">
    <property type="entry name" value="GtrA_DPMS_TM"/>
    <property type="match status" value="1"/>
</dbReference>
<feature type="transmembrane region" description="Helical" evidence="6">
    <location>
        <begin position="20"/>
        <end position="43"/>
    </location>
</feature>
<evidence type="ECO:0000256" key="3">
    <source>
        <dbReference type="ARBA" id="ARBA00022692"/>
    </source>
</evidence>
<name>A0A0D4BWA6_9MICC</name>
<sequence>MVQSVFQRAVGLIQLLWREVAKFGVVGGLGWVIDNGLFFILAHGILSDGTIKARVVSSSIAILFSWFANRYWTFRHRRGNKPWREFFLFIVMSLMGLGIAVGCQYISRYVLGFQTVTADFIAGGVIGLILGTIFRFLTYRFFVFTEELDAEPEYAGDHALVEAPQKKASATQPERNPVS</sequence>
<evidence type="ECO:0000256" key="1">
    <source>
        <dbReference type="ARBA" id="ARBA00004141"/>
    </source>
</evidence>
<dbReference type="GO" id="GO:0005886">
    <property type="term" value="C:plasma membrane"/>
    <property type="evidence" value="ECO:0007669"/>
    <property type="project" value="TreeGrafter"/>
</dbReference>
<evidence type="ECO:0000256" key="2">
    <source>
        <dbReference type="ARBA" id="ARBA00009399"/>
    </source>
</evidence>
<feature type="transmembrane region" description="Helical" evidence="6">
    <location>
        <begin position="55"/>
        <end position="74"/>
    </location>
</feature>
<dbReference type="EMBL" id="CP011005">
    <property type="protein sequence ID" value="AJT40420.1"/>
    <property type="molecule type" value="Genomic_DNA"/>
</dbReference>
<evidence type="ECO:0000313" key="9">
    <source>
        <dbReference type="Proteomes" id="UP000061839"/>
    </source>
</evidence>
<feature type="domain" description="GtrA/DPMS transmembrane" evidence="7">
    <location>
        <begin position="22"/>
        <end position="144"/>
    </location>
</feature>
<keyword evidence="3 6" id="KW-0812">Transmembrane</keyword>
<evidence type="ECO:0000256" key="5">
    <source>
        <dbReference type="ARBA" id="ARBA00023136"/>
    </source>
</evidence>
<dbReference type="HOGENOM" id="CLU_083873_0_1_11"/>
<accession>A0A0D4BWA6</accession>
<evidence type="ECO:0000313" key="8">
    <source>
        <dbReference type="EMBL" id="AJT40420.1"/>
    </source>
</evidence>
<feature type="transmembrane region" description="Helical" evidence="6">
    <location>
        <begin position="86"/>
        <end position="107"/>
    </location>
</feature>
<keyword evidence="5 6" id="KW-0472">Membrane</keyword>
<protein>
    <recommendedName>
        <fullName evidence="7">GtrA/DPMS transmembrane domain-containing protein</fullName>
    </recommendedName>
</protein>
<reference evidence="8 9" key="1">
    <citation type="journal article" date="2015" name="Genome Announc.">
        <title>Complete Genome Sequencing of Protease-Producing Novel Arthrobacter sp. Strain IHBB 11108 Using PacBio Single-Molecule Real-Time Sequencing Technology.</title>
        <authorList>
            <person name="Kiran S."/>
            <person name="Swarnkar M.K."/>
            <person name="Pal M."/>
            <person name="Thakur R."/>
            <person name="Tewari R."/>
            <person name="Singh A.K."/>
            <person name="Gulati A."/>
        </authorList>
    </citation>
    <scope>NUCLEOTIDE SEQUENCE [LARGE SCALE GENOMIC DNA]</scope>
    <source>
        <strain evidence="8 9">IHBB 11108</strain>
    </source>
</reference>
<comment type="similarity">
    <text evidence="2">Belongs to the GtrA family.</text>
</comment>
<dbReference type="KEGG" id="ari:UM93_00565"/>
<feature type="transmembrane region" description="Helical" evidence="6">
    <location>
        <begin position="113"/>
        <end position="137"/>
    </location>
</feature>
<evidence type="ECO:0000259" key="7">
    <source>
        <dbReference type="Pfam" id="PF04138"/>
    </source>
</evidence>
<dbReference type="PANTHER" id="PTHR38459">
    <property type="entry name" value="PROPHAGE BACTOPRENOL-LINKED GLUCOSE TRANSLOCASE HOMOLOG"/>
    <property type="match status" value="1"/>
</dbReference>